<dbReference type="InterPro" id="IPR052544">
    <property type="entry name" value="Bacteriocin_Proc_Enz"/>
</dbReference>
<dbReference type="CDD" id="cd02142">
    <property type="entry name" value="McbC_SagB-like_oxidoreductase"/>
    <property type="match status" value="1"/>
</dbReference>
<evidence type="ECO:0000259" key="2">
    <source>
        <dbReference type="Pfam" id="PF00881"/>
    </source>
</evidence>
<sequence>MELRRARSLMAYWVNGEIVLDDYLDRKSESGEKNGVAVDGNALDILSRFEDWTEPEKAVESFDGYDRDSLLEAVNALAEAGLLRTRADAEEEDRVVDQWQVWGQAAQFFHFDTKDTAYISVEGASSDPEIKAGRESIFREIRASGPAPEIFKRNPDAERIMLTRAFLPMDRELSDVLVSRRTHRVFTGDPVPLRSFATVLHYTFGPMHFYDAGVLGTVMLRTSPCGGARHENECYVAVRNVESVPPGLYRYSPLDHSLEVVSRDFTDEQLDRLAFSQKMVTTAGFVCFLTLNLQRAMFKYRSGRMLRTVLLNTGHVAQTFALCATAVGLGPCQTDAFRDSELEATLGVDGVAETAVYVLAAGVPARRTDGHPVEDAPDEIARRIPEEQLR</sequence>
<dbReference type="PANTHER" id="PTHR43745:SF2">
    <property type="entry name" value="NITROREDUCTASE MJ1384-RELATED"/>
    <property type="match status" value="1"/>
</dbReference>
<protein>
    <submittedName>
        <fullName evidence="3">Nitroreductase</fullName>
    </submittedName>
</protein>
<dbReference type="NCBIfam" id="TIGR03605">
    <property type="entry name" value="antibiot_sagB"/>
    <property type="match status" value="1"/>
</dbReference>
<dbReference type="Pfam" id="PF00881">
    <property type="entry name" value="Nitroreductase"/>
    <property type="match status" value="1"/>
</dbReference>
<evidence type="ECO:0000256" key="1">
    <source>
        <dbReference type="SAM" id="MobiDB-lite"/>
    </source>
</evidence>
<dbReference type="AlphaFoldDB" id="A0A317JSB2"/>
<dbReference type="SUPFAM" id="SSF55469">
    <property type="entry name" value="FMN-dependent nitroreductase-like"/>
    <property type="match status" value="1"/>
</dbReference>
<name>A0A317JSB2_9ACTN</name>
<evidence type="ECO:0000313" key="3">
    <source>
        <dbReference type="EMBL" id="PWU43706.1"/>
    </source>
</evidence>
<comment type="caution">
    <text evidence="3">The sequence shown here is derived from an EMBL/GenBank/DDBJ whole genome shotgun (WGS) entry which is preliminary data.</text>
</comment>
<reference evidence="4" key="1">
    <citation type="submission" date="2018-05" db="EMBL/GenBank/DDBJ databases">
        <title>Micromonospora globispora sp. nov. and Micromonospora rugosa sp. nov., isolated from marine sediment.</title>
        <authorList>
            <person name="Carro L."/>
            <person name="Aysel V."/>
            <person name="Cetin D."/>
            <person name="Igual J.M."/>
            <person name="Klenk H.-P."/>
            <person name="Trujillo M.E."/>
            <person name="Sahin N."/>
        </authorList>
    </citation>
    <scope>NUCLEOTIDE SEQUENCE [LARGE SCALE GENOMIC DNA]</scope>
    <source>
        <strain evidence="4">S2904</strain>
    </source>
</reference>
<dbReference type="InterPro" id="IPR020051">
    <property type="entry name" value="SagB-type_dehydrogenase"/>
</dbReference>
<dbReference type="Proteomes" id="UP000245683">
    <property type="component" value="Unassembled WGS sequence"/>
</dbReference>
<accession>A0A317JSB2</accession>
<dbReference type="GO" id="GO:0016491">
    <property type="term" value="F:oxidoreductase activity"/>
    <property type="evidence" value="ECO:0007669"/>
    <property type="project" value="InterPro"/>
</dbReference>
<dbReference type="InterPro" id="IPR000415">
    <property type="entry name" value="Nitroreductase-like"/>
</dbReference>
<dbReference type="EMBL" id="QGSV01000402">
    <property type="protein sequence ID" value="PWU43706.1"/>
    <property type="molecule type" value="Genomic_DNA"/>
</dbReference>
<keyword evidence="4" id="KW-1185">Reference proteome</keyword>
<dbReference type="InterPro" id="IPR029479">
    <property type="entry name" value="Nitroreductase"/>
</dbReference>
<gene>
    <name evidence="3" type="ORF">DLJ46_29935</name>
</gene>
<organism evidence="3 4">
    <name type="scientific">Micromonospora globispora</name>
    <dbReference type="NCBI Taxonomy" id="1450148"/>
    <lineage>
        <taxon>Bacteria</taxon>
        <taxon>Bacillati</taxon>
        <taxon>Actinomycetota</taxon>
        <taxon>Actinomycetes</taxon>
        <taxon>Micromonosporales</taxon>
        <taxon>Micromonosporaceae</taxon>
        <taxon>Micromonospora</taxon>
    </lineage>
</organism>
<dbReference type="PANTHER" id="PTHR43745">
    <property type="entry name" value="NITROREDUCTASE MJ1384-RELATED"/>
    <property type="match status" value="1"/>
</dbReference>
<feature type="region of interest" description="Disordered" evidence="1">
    <location>
        <begin position="368"/>
        <end position="390"/>
    </location>
</feature>
<proteinExistence type="predicted"/>
<evidence type="ECO:0000313" key="4">
    <source>
        <dbReference type="Proteomes" id="UP000245683"/>
    </source>
</evidence>
<dbReference type="Gene3D" id="3.40.109.10">
    <property type="entry name" value="NADH Oxidase"/>
    <property type="match status" value="1"/>
</dbReference>
<feature type="domain" description="Nitroreductase" evidence="2">
    <location>
        <begin position="178"/>
        <end position="362"/>
    </location>
</feature>